<dbReference type="EMBL" id="AVOT02025171">
    <property type="protein sequence ID" value="MBW0516309.1"/>
    <property type="molecule type" value="Genomic_DNA"/>
</dbReference>
<reference evidence="2" key="1">
    <citation type="submission" date="2021-03" db="EMBL/GenBank/DDBJ databases">
        <title>Draft genome sequence of rust myrtle Austropuccinia psidii MF-1, a brazilian biotype.</title>
        <authorList>
            <person name="Quecine M.C."/>
            <person name="Pachon D.M.R."/>
            <person name="Bonatelli M.L."/>
            <person name="Correr F.H."/>
            <person name="Franceschini L.M."/>
            <person name="Leite T.F."/>
            <person name="Margarido G.R.A."/>
            <person name="Almeida C.A."/>
            <person name="Ferrarezi J.A."/>
            <person name="Labate C.A."/>
        </authorList>
    </citation>
    <scope>NUCLEOTIDE SEQUENCE</scope>
    <source>
        <strain evidence="2">MF-1</strain>
    </source>
</reference>
<gene>
    <name evidence="2" type="ORF">O181_056024</name>
</gene>
<comment type="caution">
    <text evidence="2">The sequence shown here is derived from an EMBL/GenBank/DDBJ whole genome shotgun (WGS) entry which is preliminary data.</text>
</comment>
<feature type="domain" description="Tet-like 2OG-Fe(II) oxygenase" evidence="1">
    <location>
        <begin position="293"/>
        <end position="355"/>
    </location>
</feature>
<sequence length="419" mass="47505">MPPYTIENTLTRRHFSQAVVPPISTHGGIAGSGFYHFLPAHNRPNSPVSFKRTKTIRDPQQGAYVICASLRHSTQLDLNLIEWEHQYVKLNNALSTSFFRFRYLRSRIHKGNINNAVIIWFHFIFPCKNAIHKKGKERKRELAGKRWCEEGKCEWLAYSQPIYIDICICFLIYVAPSLGPMKNIGFTSNGRKKYLISCLLQHKVIPQPLGNSGKSGKTNEAGIAQKNRLFSSSQPTAQISIPVSENMTPSEIRRLVGVNQIKCIHFGRVAIFPSTILLISLVEIRPFTTMSEVEVNQWDELSQFLFLKKRFTDPIATNGALLEGFMFPIDWRKCSTKNEQFGLYGSLEKIENIKDEWWSRGANLSLVGCILVSYEDNIPANQGAFEFASAITFTMNGFKNAPHVDRDASLYASEMVVSS</sequence>
<evidence type="ECO:0000259" key="1">
    <source>
        <dbReference type="Pfam" id="PF20515"/>
    </source>
</evidence>
<feature type="domain" description="Tet-like 2OG-Fe(II) oxygenase" evidence="1">
    <location>
        <begin position="379"/>
        <end position="412"/>
    </location>
</feature>
<keyword evidence="3" id="KW-1185">Reference proteome</keyword>
<dbReference type="InterPro" id="IPR046798">
    <property type="entry name" value="2OG-FeII_Oxy_6"/>
</dbReference>
<protein>
    <recommendedName>
        <fullName evidence="1">Tet-like 2OG-Fe(II) oxygenase domain-containing protein</fullName>
    </recommendedName>
</protein>
<dbReference type="AlphaFoldDB" id="A0A9Q3HV83"/>
<evidence type="ECO:0000313" key="3">
    <source>
        <dbReference type="Proteomes" id="UP000765509"/>
    </source>
</evidence>
<dbReference type="Proteomes" id="UP000765509">
    <property type="component" value="Unassembled WGS sequence"/>
</dbReference>
<accession>A0A9Q3HV83</accession>
<dbReference type="Pfam" id="PF20515">
    <property type="entry name" value="2OG-FeII_Oxy_6"/>
    <property type="match status" value="2"/>
</dbReference>
<name>A0A9Q3HV83_9BASI</name>
<organism evidence="2 3">
    <name type="scientific">Austropuccinia psidii MF-1</name>
    <dbReference type="NCBI Taxonomy" id="1389203"/>
    <lineage>
        <taxon>Eukaryota</taxon>
        <taxon>Fungi</taxon>
        <taxon>Dikarya</taxon>
        <taxon>Basidiomycota</taxon>
        <taxon>Pucciniomycotina</taxon>
        <taxon>Pucciniomycetes</taxon>
        <taxon>Pucciniales</taxon>
        <taxon>Sphaerophragmiaceae</taxon>
        <taxon>Austropuccinia</taxon>
    </lineage>
</organism>
<proteinExistence type="predicted"/>
<evidence type="ECO:0000313" key="2">
    <source>
        <dbReference type="EMBL" id="MBW0516309.1"/>
    </source>
</evidence>